<dbReference type="EMBL" id="CP012672">
    <property type="protein sequence ID" value="AUX38420.1"/>
    <property type="molecule type" value="Genomic_DNA"/>
</dbReference>
<accession>A0A4P2R5L7</accession>
<organism evidence="2 3">
    <name type="scientific">Sorangium cellulosum</name>
    <name type="common">Polyangium cellulosum</name>
    <dbReference type="NCBI Taxonomy" id="56"/>
    <lineage>
        <taxon>Bacteria</taxon>
        <taxon>Pseudomonadati</taxon>
        <taxon>Myxococcota</taxon>
        <taxon>Polyangia</taxon>
        <taxon>Polyangiales</taxon>
        <taxon>Polyangiaceae</taxon>
        <taxon>Sorangium</taxon>
    </lineage>
</organism>
<feature type="region of interest" description="Disordered" evidence="1">
    <location>
        <begin position="192"/>
        <end position="242"/>
    </location>
</feature>
<dbReference type="AlphaFoldDB" id="A0A4P2R5L7"/>
<proteinExistence type="predicted"/>
<dbReference type="Proteomes" id="UP000295497">
    <property type="component" value="Chromosome"/>
</dbReference>
<evidence type="ECO:0000256" key="1">
    <source>
        <dbReference type="SAM" id="MobiDB-lite"/>
    </source>
</evidence>
<name>A0A4P2R5L7_SORCE</name>
<evidence type="ECO:0000313" key="2">
    <source>
        <dbReference type="EMBL" id="AUX38420.1"/>
    </source>
</evidence>
<protein>
    <submittedName>
        <fullName evidence="2">Uncharacterized protein</fullName>
    </submittedName>
</protein>
<feature type="compositionally biased region" description="Gly residues" evidence="1">
    <location>
        <begin position="203"/>
        <end position="214"/>
    </location>
</feature>
<evidence type="ECO:0000313" key="3">
    <source>
        <dbReference type="Proteomes" id="UP000295497"/>
    </source>
</evidence>
<sequence length="242" mass="26086">MSPTWRALVDLSFVVHRRPSSDCVRLPVWVRVGAVLGSAAMNVSRRLWIAGAACALLLGTTALGCSSTPAPKTAKVEAGDMPEGGDWTGVYYSELYGYLHLVRDPNSDSIEGRWIRPVKDRWGELHGSVAGDLIKFTWTEHVIGAIGPNSTKEGRGYFKYTRPEGENIDDKVVGQIGRNKDEVGEPWEAVKQRNMMPDLQSIGGTGSSDIGGGDWDGDNQESGKPEPPASPSEEAPAEPPGL</sequence>
<gene>
    <name evidence="2" type="ORF">SOCE836_106640</name>
</gene>
<reference evidence="2 3" key="1">
    <citation type="submission" date="2015-09" db="EMBL/GenBank/DDBJ databases">
        <title>Sorangium comparison.</title>
        <authorList>
            <person name="Zaburannyi N."/>
            <person name="Bunk B."/>
            <person name="Overmann J."/>
            <person name="Mueller R."/>
        </authorList>
    </citation>
    <scope>NUCLEOTIDE SEQUENCE [LARGE SCALE GENOMIC DNA]</scope>
    <source>
        <strain evidence="2 3">So ce836</strain>
    </source>
</reference>